<sequence length="334" mass="38574">MEIPNLFTGGSNYFLGDNTSFCYDCPKLHDEMLRDRSLVISRNAILQNQHLFQDKIVLEINCGTAILSMFIASLGAKTIIAIEPSPMAEIASKNVEKGNFKNIHIIRKKVDEIHELPFGIDEVDVIVSQWQAYLMFDKDLLESLFNARDKWLKTNGFIFPDTITLHVAGVECESTRQNQTSKCLASFSFKSLSEVFYSYAKIDYISWQQIVTNSATVRKMNLKKMSMDDFSFSENFQLNSLHTSPVNAFILYFEVIFSRGHKKFVISSSPFEPRIRWKQIILHFPNELFMYPNEFVKGTFQMRSNDEKKKLNFGVTVDFVGKVCRTQFSKDYIL</sequence>
<dbReference type="InterPro" id="IPR029063">
    <property type="entry name" value="SAM-dependent_MTases_sf"/>
</dbReference>
<dbReference type="GO" id="GO:0035242">
    <property type="term" value="F:protein-arginine omega-N asymmetric methyltransferase activity"/>
    <property type="evidence" value="ECO:0007669"/>
    <property type="project" value="TreeGrafter"/>
</dbReference>
<comment type="caution">
    <text evidence="7">The sequence shown here is derived from an EMBL/GenBank/DDBJ whole genome shotgun (WGS) entry which is preliminary data.</text>
</comment>
<dbReference type="PANTHER" id="PTHR11006:SF124">
    <property type="entry name" value="ARGININE METHYLTRANSFERASE 1-RELATED"/>
    <property type="match status" value="1"/>
</dbReference>
<dbReference type="InterPro" id="IPR025799">
    <property type="entry name" value="Arg_MeTrfase"/>
</dbReference>
<keyword evidence="3 4" id="KW-0949">S-adenosyl-L-methionine</keyword>
<dbReference type="GO" id="GO:0035241">
    <property type="term" value="F:protein-arginine omega-N monomethyltransferase activity"/>
    <property type="evidence" value="ECO:0007669"/>
    <property type="project" value="TreeGrafter"/>
</dbReference>
<dbReference type="PANTHER" id="PTHR11006">
    <property type="entry name" value="PROTEIN ARGININE N-METHYLTRANSFERASE"/>
    <property type="match status" value="1"/>
</dbReference>
<evidence type="ECO:0000256" key="2">
    <source>
        <dbReference type="ARBA" id="ARBA00022679"/>
    </source>
</evidence>
<name>A0AAN9Y2U0_9HEMI</name>
<keyword evidence="1 4" id="KW-0489">Methyltransferase</keyword>
<evidence type="ECO:0000313" key="7">
    <source>
        <dbReference type="EMBL" id="KAK7584207.1"/>
    </source>
</evidence>
<dbReference type="Proteomes" id="UP001367676">
    <property type="component" value="Unassembled WGS sequence"/>
</dbReference>
<dbReference type="Gene3D" id="2.70.160.11">
    <property type="entry name" value="Hnrnp arginine n-methyltransferase1"/>
    <property type="match status" value="1"/>
</dbReference>
<dbReference type="Gene3D" id="3.40.50.150">
    <property type="entry name" value="Vaccinia Virus protein VP39"/>
    <property type="match status" value="1"/>
</dbReference>
<evidence type="ECO:0000256" key="4">
    <source>
        <dbReference type="PROSITE-ProRule" id="PRU01015"/>
    </source>
</evidence>
<dbReference type="InterPro" id="IPR041698">
    <property type="entry name" value="Methyltransf_25"/>
</dbReference>
<keyword evidence="8" id="KW-1185">Reference proteome</keyword>
<dbReference type="Pfam" id="PF22528">
    <property type="entry name" value="PRMT_C"/>
    <property type="match status" value="1"/>
</dbReference>
<evidence type="ECO:0000259" key="5">
    <source>
        <dbReference type="Pfam" id="PF13649"/>
    </source>
</evidence>
<dbReference type="SUPFAM" id="SSF53335">
    <property type="entry name" value="S-adenosyl-L-methionine-dependent methyltransferases"/>
    <property type="match status" value="1"/>
</dbReference>
<accession>A0AAN9Y2U0</accession>
<dbReference type="GO" id="GO:0005634">
    <property type="term" value="C:nucleus"/>
    <property type="evidence" value="ECO:0007669"/>
    <property type="project" value="TreeGrafter"/>
</dbReference>
<evidence type="ECO:0000259" key="6">
    <source>
        <dbReference type="Pfam" id="PF22528"/>
    </source>
</evidence>
<evidence type="ECO:0000313" key="8">
    <source>
        <dbReference type="Proteomes" id="UP001367676"/>
    </source>
</evidence>
<dbReference type="Pfam" id="PF13649">
    <property type="entry name" value="Methyltransf_25"/>
    <property type="match status" value="1"/>
</dbReference>
<dbReference type="GO" id="GO:0042054">
    <property type="term" value="F:histone methyltransferase activity"/>
    <property type="evidence" value="ECO:0007669"/>
    <property type="project" value="TreeGrafter"/>
</dbReference>
<organism evidence="7 8">
    <name type="scientific">Parthenolecanium corni</name>
    <dbReference type="NCBI Taxonomy" id="536013"/>
    <lineage>
        <taxon>Eukaryota</taxon>
        <taxon>Metazoa</taxon>
        <taxon>Ecdysozoa</taxon>
        <taxon>Arthropoda</taxon>
        <taxon>Hexapoda</taxon>
        <taxon>Insecta</taxon>
        <taxon>Pterygota</taxon>
        <taxon>Neoptera</taxon>
        <taxon>Paraneoptera</taxon>
        <taxon>Hemiptera</taxon>
        <taxon>Sternorrhyncha</taxon>
        <taxon>Coccoidea</taxon>
        <taxon>Coccidae</taxon>
        <taxon>Parthenolecanium</taxon>
    </lineage>
</organism>
<dbReference type="AlphaFoldDB" id="A0AAN9Y2U0"/>
<feature type="domain" description="Protein arginine N-methyltransferase" evidence="6">
    <location>
        <begin position="164"/>
        <end position="310"/>
    </location>
</feature>
<reference evidence="7 8" key="1">
    <citation type="submission" date="2024-03" db="EMBL/GenBank/DDBJ databases">
        <title>Adaptation during the transition from Ophiocordyceps entomopathogen to insect associate is accompanied by gene loss and intensified selection.</title>
        <authorList>
            <person name="Ward C.M."/>
            <person name="Onetto C.A."/>
            <person name="Borneman A.R."/>
        </authorList>
    </citation>
    <scope>NUCLEOTIDE SEQUENCE [LARGE SCALE GENOMIC DNA]</scope>
    <source>
        <strain evidence="7">AWRI1</strain>
        <tissue evidence="7">Single Adult Female</tissue>
    </source>
</reference>
<protein>
    <submittedName>
        <fullName evidence="7">Uncharacterized protein</fullName>
    </submittedName>
</protein>
<dbReference type="GO" id="GO:0032259">
    <property type="term" value="P:methylation"/>
    <property type="evidence" value="ECO:0007669"/>
    <property type="project" value="UniProtKB-KW"/>
</dbReference>
<dbReference type="PROSITE" id="PS51678">
    <property type="entry name" value="SAM_MT_PRMT"/>
    <property type="match status" value="1"/>
</dbReference>
<proteinExistence type="predicted"/>
<evidence type="ECO:0000256" key="1">
    <source>
        <dbReference type="ARBA" id="ARBA00022603"/>
    </source>
</evidence>
<gene>
    <name evidence="7" type="ORF">V9T40_005170</name>
</gene>
<dbReference type="CDD" id="cd02440">
    <property type="entry name" value="AdoMet_MTases"/>
    <property type="match status" value="1"/>
</dbReference>
<feature type="domain" description="Methyltransferase" evidence="5">
    <location>
        <begin position="57"/>
        <end position="156"/>
    </location>
</feature>
<evidence type="ECO:0000256" key="3">
    <source>
        <dbReference type="ARBA" id="ARBA00022691"/>
    </source>
</evidence>
<dbReference type="InterPro" id="IPR055135">
    <property type="entry name" value="PRMT_dom"/>
</dbReference>
<keyword evidence="2 4" id="KW-0808">Transferase</keyword>
<dbReference type="EMBL" id="JBBCAQ010000032">
    <property type="protein sequence ID" value="KAK7584207.1"/>
    <property type="molecule type" value="Genomic_DNA"/>
</dbReference>